<dbReference type="AlphaFoldDB" id="A0A2P7QJX6"/>
<proteinExistence type="predicted"/>
<dbReference type="OrthoDB" id="9846340at2"/>
<comment type="caution">
    <text evidence="2">The sequence shown here is derived from an EMBL/GenBank/DDBJ whole genome shotgun (WGS) entry which is preliminary data.</text>
</comment>
<dbReference type="RefSeq" id="WP_106514341.1">
    <property type="nucleotide sequence ID" value="NZ_PXYI01000006.1"/>
</dbReference>
<gene>
    <name evidence="2" type="ORF">C7I55_17610</name>
</gene>
<keyword evidence="1" id="KW-0732">Signal</keyword>
<dbReference type="EMBL" id="PXYI01000006">
    <property type="protein sequence ID" value="PSJ38276.1"/>
    <property type="molecule type" value="Genomic_DNA"/>
</dbReference>
<dbReference type="Proteomes" id="UP000241167">
    <property type="component" value="Unassembled WGS sequence"/>
</dbReference>
<reference evidence="2 3" key="1">
    <citation type="submission" date="2018-03" db="EMBL/GenBank/DDBJ databases">
        <title>The draft genome of Sphingosinicella sp. GL-C-18.</title>
        <authorList>
            <person name="Liu L."/>
            <person name="Li L."/>
            <person name="Liang L."/>
            <person name="Zhang X."/>
            <person name="Wang T."/>
        </authorList>
    </citation>
    <scope>NUCLEOTIDE SEQUENCE [LARGE SCALE GENOMIC DNA]</scope>
    <source>
        <strain evidence="2 3">GL-C-18</strain>
    </source>
</reference>
<keyword evidence="3" id="KW-1185">Reference proteome</keyword>
<evidence type="ECO:0000313" key="2">
    <source>
        <dbReference type="EMBL" id="PSJ38276.1"/>
    </source>
</evidence>
<feature type="chain" id="PRO_5015131097" evidence="1">
    <location>
        <begin position="27"/>
        <end position="167"/>
    </location>
</feature>
<accession>A0A2P7QJX6</accession>
<evidence type="ECO:0000256" key="1">
    <source>
        <dbReference type="SAM" id="SignalP"/>
    </source>
</evidence>
<evidence type="ECO:0000313" key="3">
    <source>
        <dbReference type="Proteomes" id="UP000241167"/>
    </source>
</evidence>
<protein>
    <submittedName>
        <fullName evidence="2">Uncharacterized protein</fullName>
    </submittedName>
</protein>
<feature type="signal peptide" evidence="1">
    <location>
        <begin position="1"/>
        <end position="26"/>
    </location>
</feature>
<organism evidence="2 3">
    <name type="scientific">Allosphingosinicella deserti</name>
    <dbReference type="NCBI Taxonomy" id="2116704"/>
    <lineage>
        <taxon>Bacteria</taxon>
        <taxon>Pseudomonadati</taxon>
        <taxon>Pseudomonadota</taxon>
        <taxon>Alphaproteobacteria</taxon>
        <taxon>Sphingomonadales</taxon>
        <taxon>Sphingomonadaceae</taxon>
        <taxon>Allosphingosinicella</taxon>
    </lineage>
</organism>
<sequence length="167" mass="16887">MDRKNVSKAAAAAVLLIVGMTPSAQAQAVRKVRPITQANCPKLATATVRRPEETARAVQQVVAALTREVGALSSNASSEDAEAAITFALSQVNAPSDAVETAINQYSKTPNLSRNVRQALANSRQALLECQPVGTAGLGRSGGAPAGFGASPVIGVGGGGGSNYSTD</sequence>
<name>A0A2P7QJX6_9SPHN</name>